<dbReference type="Gene3D" id="1.10.10.10">
    <property type="entry name" value="Winged helix-like DNA-binding domain superfamily/Winged helix DNA-binding domain"/>
    <property type="match status" value="1"/>
</dbReference>
<dbReference type="PROSITE" id="PS50995">
    <property type="entry name" value="HTH_MARR_2"/>
    <property type="match status" value="1"/>
</dbReference>
<comment type="caution">
    <text evidence="5">The sequence shown here is derived from an EMBL/GenBank/DDBJ whole genome shotgun (WGS) entry which is preliminary data.</text>
</comment>
<name>A0A553SSD3_NIACI</name>
<evidence type="ECO:0000256" key="2">
    <source>
        <dbReference type="ARBA" id="ARBA00023125"/>
    </source>
</evidence>
<proteinExistence type="predicted"/>
<dbReference type="GO" id="GO:0003677">
    <property type="term" value="F:DNA binding"/>
    <property type="evidence" value="ECO:0007669"/>
    <property type="project" value="UniProtKB-KW"/>
</dbReference>
<evidence type="ECO:0000313" key="5">
    <source>
        <dbReference type="EMBL" id="TRZ39871.1"/>
    </source>
</evidence>
<dbReference type="Pfam" id="PF01047">
    <property type="entry name" value="MarR"/>
    <property type="match status" value="1"/>
</dbReference>
<evidence type="ECO:0000259" key="4">
    <source>
        <dbReference type="PROSITE" id="PS50995"/>
    </source>
</evidence>
<dbReference type="SUPFAM" id="SSF46785">
    <property type="entry name" value="Winged helix' DNA-binding domain"/>
    <property type="match status" value="1"/>
</dbReference>
<dbReference type="InterPro" id="IPR000835">
    <property type="entry name" value="HTH_MarR-typ"/>
</dbReference>
<evidence type="ECO:0000256" key="3">
    <source>
        <dbReference type="ARBA" id="ARBA00023163"/>
    </source>
</evidence>
<reference evidence="6" key="1">
    <citation type="submission" date="2018-10" db="EMBL/GenBank/DDBJ databases">
        <title>FDA dAtabase for Regulatory Grade micrObial Sequences (FDA-ARGOS): Supporting development and validation of Infectious Disease Dx tests.</title>
        <authorList>
            <person name="Minogue T."/>
            <person name="Wolcott M."/>
            <person name="Wasieloski L."/>
            <person name="Aguilar W."/>
            <person name="Moore D."/>
            <person name="Tallon L."/>
            <person name="Sadzewicz L."/>
            <person name="Sengamalay N."/>
            <person name="Ott S."/>
            <person name="Godinez A."/>
            <person name="Nagaraj S."/>
            <person name="Vavikolanu K."/>
            <person name="Vyas G."/>
            <person name="Nadendla S."/>
            <person name="George J."/>
            <person name="Sichtig H."/>
        </authorList>
    </citation>
    <scope>NUCLEOTIDE SEQUENCE [LARGE SCALE GENOMIC DNA]</scope>
    <source>
        <strain evidence="6">FDAARGOS_343</strain>
    </source>
</reference>
<evidence type="ECO:0000256" key="1">
    <source>
        <dbReference type="ARBA" id="ARBA00023015"/>
    </source>
</evidence>
<keyword evidence="3" id="KW-0804">Transcription</keyword>
<accession>A0A553SSD3</accession>
<organism evidence="5 6">
    <name type="scientific">Niallia circulans</name>
    <name type="common">Bacillus circulans</name>
    <dbReference type="NCBI Taxonomy" id="1397"/>
    <lineage>
        <taxon>Bacteria</taxon>
        <taxon>Bacillati</taxon>
        <taxon>Bacillota</taxon>
        <taxon>Bacilli</taxon>
        <taxon>Bacillales</taxon>
        <taxon>Bacillaceae</taxon>
        <taxon>Niallia</taxon>
    </lineage>
</organism>
<keyword evidence="1" id="KW-0805">Transcription regulation</keyword>
<dbReference type="PANTHER" id="PTHR42756:SF1">
    <property type="entry name" value="TRANSCRIPTIONAL REPRESSOR OF EMRAB OPERON"/>
    <property type="match status" value="1"/>
</dbReference>
<evidence type="ECO:0000313" key="6">
    <source>
        <dbReference type="Proteomes" id="UP000319837"/>
    </source>
</evidence>
<dbReference type="EMBL" id="RIBP01000001">
    <property type="protein sequence ID" value="TRZ39871.1"/>
    <property type="molecule type" value="Genomic_DNA"/>
</dbReference>
<dbReference type="PRINTS" id="PR00598">
    <property type="entry name" value="HTHMARR"/>
</dbReference>
<dbReference type="SMART" id="SM00347">
    <property type="entry name" value="HTH_MARR"/>
    <property type="match status" value="1"/>
</dbReference>
<dbReference type="AlphaFoldDB" id="A0A553SSD3"/>
<sequence length="153" mass="17835">MLGRIVIMESEQRFKKLKEFQELYESIFRKTKAKNDFFPKTDFNLSDGHILILTYLYKVKTCTASEITKYLGITSGGGTVLTDTLLKHELINRYRSSEDRRVVKLSLTTEGEKIVNQIIENRAAVFVELLQDLEETEIDQMLNVFHKLNKKLK</sequence>
<dbReference type="PANTHER" id="PTHR42756">
    <property type="entry name" value="TRANSCRIPTIONAL REGULATOR, MARR"/>
    <property type="match status" value="1"/>
</dbReference>
<keyword evidence="2" id="KW-0238">DNA-binding</keyword>
<dbReference type="InterPro" id="IPR036388">
    <property type="entry name" value="WH-like_DNA-bd_sf"/>
</dbReference>
<gene>
    <name evidence="5" type="ORF">CEQ21_02690</name>
</gene>
<protein>
    <submittedName>
        <fullName evidence="5">MarR family transcriptional regulator</fullName>
    </submittedName>
</protein>
<feature type="domain" description="HTH marR-type" evidence="4">
    <location>
        <begin position="20"/>
        <end position="150"/>
    </location>
</feature>
<dbReference type="Proteomes" id="UP000319837">
    <property type="component" value="Unassembled WGS sequence"/>
</dbReference>
<dbReference type="GO" id="GO:0003700">
    <property type="term" value="F:DNA-binding transcription factor activity"/>
    <property type="evidence" value="ECO:0007669"/>
    <property type="project" value="InterPro"/>
</dbReference>
<dbReference type="InterPro" id="IPR036390">
    <property type="entry name" value="WH_DNA-bd_sf"/>
</dbReference>